<organism evidence="1 2">
    <name type="scientific">Choristoneura fumiferana</name>
    <name type="common">Spruce budworm moth</name>
    <name type="synonym">Archips fumiferana</name>
    <dbReference type="NCBI Taxonomy" id="7141"/>
    <lineage>
        <taxon>Eukaryota</taxon>
        <taxon>Metazoa</taxon>
        <taxon>Ecdysozoa</taxon>
        <taxon>Arthropoda</taxon>
        <taxon>Hexapoda</taxon>
        <taxon>Insecta</taxon>
        <taxon>Pterygota</taxon>
        <taxon>Neoptera</taxon>
        <taxon>Endopterygota</taxon>
        <taxon>Lepidoptera</taxon>
        <taxon>Glossata</taxon>
        <taxon>Ditrysia</taxon>
        <taxon>Tortricoidea</taxon>
        <taxon>Tortricidae</taxon>
        <taxon>Tortricinae</taxon>
        <taxon>Choristoneura</taxon>
    </lineage>
</organism>
<dbReference type="Proteomes" id="UP001064048">
    <property type="component" value="Chromosome 10"/>
</dbReference>
<evidence type="ECO:0000313" key="2">
    <source>
        <dbReference type="Proteomes" id="UP001064048"/>
    </source>
</evidence>
<sequence length="204" mass="23150">MSNDKVQPNPKKVELRADVVGRLLAMTDDDRERQSKIILEKILAHPKFKLAKRISLFLSMPNEVPTEPLLQDIISRGDAAFVPQYSKGKMRMLRLLPGDQDVMVETSWKIKQHAKDAEREDAMENGGLDLVIAPGAAFTRDGWRCGHGGGYYDCFLSSLIKRHEADPQNFKRPYILAIGFNQQIYPEIPVDKQDVRVNEVMTAE</sequence>
<comment type="caution">
    <text evidence="1">The sequence shown here is derived from an EMBL/GenBank/DDBJ whole genome shotgun (WGS) entry which is preliminary data.</text>
</comment>
<accession>A0ACC0JE27</accession>
<protein>
    <submittedName>
        <fullName evidence="1">Uncharacterized protein</fullName>
    </submittedName>
</protein>
<proteinExistence type="predicted"/>
<dbReference type="EMBL" id="CM046110">
    <property type="protein sequence ID" value="KAI8422375.1"/>
    <property type="molecule type" value="Genomic_DNA"/>
</dbReference>
<reference evidence="1 2" key="1">
    <citation type="journal article" date="2022" name="Genome Biol. Evol.">
        <title>The Spruce Budworm Genome: Reconstructing the Evolutionary History of Antifreeze Proteins.</title>
        <authorList>
            <person name="Beliveau C."/>
            <person name="Gagne P."/>
            <person name="Picq S."/>
            <person name="Vernygora O."/>
            <person name="Keeling C.I."/>
            <person name="Pinkney K."/>
            <person name="Doucet D."/>
            <person name="Wen F."/>
            <person name="Johnston J.S."/>
            <person name="Maaroufi H."/>
            <person name="Boyle B."/>
            <person name="Laroche J."/>
            <person name="Dewar K."/>
            <person name="Juretic N."/>
            <person name="Blackburn G."/>
            <person name="Nisole A."/>
            <person name="Brunet B."/>
            <person name="Brandao M."/>
            <person name="Lumley L."/>
            <person name="Duan J."/>
            <person name="Quan G."/>
            <person name="Lucarotti C.J."/>
            <person name="Roe A.D."/>
            <person name="Sperling F.A.H."/>
            <person name="Levesque R.C."/>
            <person name="Cusson M."/>
        </authorList>
    </citation>
    <scope>NUCLEOTIDE SEQUENCE [LARGE SCALE GENOMIC DNA]</scope>
    <source>
        <strain evidence="1">Glfc:IPQL:Cfum</strain>
    </source>
</reference>
<keyword evidence="2" id="KW-1185">Reference proteome</keyword>
<name>A0ACC0JE27_CHOFU</name>
<gene>
    <name evidence="1" type="ORF">MSG28_006235</name>
</gene>
<evidence type="ECO:0000313" key="1">
    <source>
        <dbReference type="EMBL" id="KAI8422375.1"/>
    </source>
</evidence>